<dbReference type="Gene3D" id="2.40.50.1070">
    <property type="match status" value="1"/>
</dbReference>
<dbReference type="InterPro" id="IPR029063">
    <property type="entry name" value="SAM-dependent_MTases_sf"/>
</dbReference>
<feature type="active site" evidence="5">
    <location>
        <position position="380"/>
    </location>
</feature>
<dbReference type="PROSITE" id="PS01230">
    <property type="entry name" value="TRMA_1"/>
    <property type="match status" value="1"/>
</dbReference>
<feature type="binding site" evidence="4">
    <location>
        <position position="290"/>
    </location>
    <ligand>
        <name>S-adenosyl-L-methionine</name>
        <dbReference type="ChEBI" id="CHEBI:59789"/>
    </ligand>
</feature>
<dbReference type="GO" id="GO:0070475">
    <property type="term" value="P:rRNA base methylation"/>
    <property type="evidence" value="ECO:0007669"/>
    <property type="project" value="TreeGrafter"/>
</dbReference>
<sequence length="422" mass="44974">MSTQFPRSGAAAPHDDAVYEIEKVVAGGYGLTRDEAGVILIRGGLPGEQVRAAVRPAKGVRQGQMTEVLRPSPDRVTASELPTTDLAHASYEAQLRYKRDFVREALTRIAKLDAGSVEPTVPSESAQGYRSGAQYLITPQGLAYRERRGHRPLLVDHDPLIAPFVAELLNRIDVQQLAPAQEIAVRGSFLTGEVVAALIGPGEPRAYLRAADHLMDLGAVGVSLAVPAGKRFSAGVRLIAGESSVVERFGGVDLPVSAVGFAQINPQAAGQAYTQVAELAGRGTHATDLYGGAGAIGRHLTEQFERVTVLDSSAEALMRGRQAAAEAGVGNITFQQGAAEELDELSAEVIVVDPPRAGLDPAVRDHIHASTADRLVYVSCDPATWARDISDLVGRGWRLGRVIPHDFYPQTSHVEVVSVLER</sequence>
<comment type="caution">
    <text evidence="6">The sequence shown here is derived from an EMBL/GenBank/DDBJ whole genome shotgun (WGS) entry which is preliminary data.</text>
</comment>
<evidence type="ECO:0000256" key="5">
    <source>
        <dbReference type="PROSITE-ProRule" id="PRU10015"/>
    </source>
</evidence>
<dbReference type="PANTHER" id="PTHR11061">
    <property type="entry name" value="RNA M5U METHYLTRANSFERASE"/>
    <property type="match status" value="1"/>
</dbReference>
<dbReference type="InterPro" id="IPR030390">
    <property type="entry name" value="MeTrfase_TrmA_AS"/>
</dbReference>
<dbReference type="AlphaFoldDB" id="A0A431VYM4"/>
<dbReference type="InterPro" id="IPR010280">
    <property type="entry name" value="U5_MeTrfase_fam"/>
</dbReference>
<dbReference type="InterPro" id="IPR012340">
    <property type="entry name" value="NA-bd_OB-fold"/>
</dbReference>
<feature type="active site" description="Nucleophile" evidence="4">
    <location>
        <position position="380"/>
    </location>
</feature>
<protein>
    <submittedName>
        <fullName evidence="6">Class I SAM-dependent RNA methyltransferase</fullName>
    </submittedName>
</protein>
<feature type="binding site" evidence="4">
    <location>
        <position position="311"/>
    </location>
    <ligand>
        <name>S-adenosyl-L-methionine</name>
        <dbReference type="ChEBI" id="CHEBI:59789"/>
    </ligand>
</feature>
<evidence type="ECO:0000313" key="6">
    <source>
        <dbReference type="EMBL" id="RTR28361.1"/>
    </source>
</evidence>
<feature type="binding site" evidence="4">
    <location>
        <position position="263"/>
    </location>
    <ligand>
        <name>S-adenosyl-L-methionine</name>
        <dbReference type="ChEBI" id="CHEBI:59789"/>
    </ligand>
</feature>
<proteinExistence type="inferred from homology"/>
<evidence type="ECO:0000256" key="1">
    <source>
        <dbReference type="ARBA" id="ARBA00022603"/>
    </source>
</evidence>
<keyword evidence="7" id="KW-1185">Reference proteome</keyword>
<dbReference type="EMBL" id="RXPE01000007">
    <property type="protein sequence ID" value="RTR28361.1"/>
    <property type="molecule type" value="Genomic_DNA"/>
</dbReference>
<dbReference type="PROSITE" id="PS51687">
    <property type="entry name" value="SAM_MT_RNA_M5U"/>
    <property type="match status" value="1"/>
</dbReference>
<evidence type="ECO:0000256" key="3">
    <source>
        <dbReference type="ARBA" id="ARBA00022691"/>
    </source>
</evidence>
<evidence type="ECO:0000256" key="4">
    <source>
        <dbReference type="PROSITE-ProRule" id="PRU01024"/>
    </source>
</evidence>
<dbReference type="Gene3D" id="2.40.50.140">
    <property type="entry name" value="Nucleic acid-binding proteins"/>
    <property type="match status" value="1"/>
</dbReference>
<dbReference type="CDD" id="cd02440">
    <property type="entry name" value="AdoMet_MTases"/>
    <property type="match status" value="1"/>
</dbReference>
<comment type="similarity">
    <text evidence="4">Belongs to the class I-like SAM-binding methyltransferase superfamily. RNA M5U methyltransferase family.</text>
</comment>
<dbReference type="Pfam" id="PF05958">
    <property type="entry name" value="tRNA_U5-meth_tr"/>
    <property type="match status" value="1"/>
</dbReference>
<organism evidence="6 7">
    <name type="scientific">Deinococcus radiophilus</name>
    <dbReference type="NCBI Taxonomy" id="32062"/>
    <lineage>
        <taxon>Bacteria</taxon>
        <taxon>Thermotogati</taxon>
        <taxon>Deinococcota</taxon>
        <taxon>Deinococci</taxon>
        <taxon>Deinococcales</taxon>
        <taxon>Deinococcaceae</taxon>
        <taxon>Deinococcus</taxon>
    </lineage>
</organism>
<keyword evidence="1 4" id="KW-0489">Methyltransferase</keyword>
<dbReference type="GO" id="GO:0070041">
    <property type="term" value="F:rRNA (uridine-C5-)-methyltransferase activity"/>
    <property type="evidence" value="ECO:0007669"/>
    <property type="project" value="TreeGrafter"/>
</dbReference>
<dbReference type="Proteomes" id="UP000277766">
    <property type="component" value="Unassembled WGS sequence"/>
</dbReference>
<dbReference type="SUPFAM" id="SSF53335">
    <property type="entry name" value="S-adenosyl-L-methionine-dependent methyltransferases"/>
    <property type="match status" value="1"/>
</dbReference>
<keyword evidence="2 4" id="KW-0808">Transferase</keyword>
<feature type="binding site" evidence="4">
    <location>
        <position position="353"/>
    </location>
    <ligand>
        <name>S-adenosyl-L-methionine</name>
        <dbReference type="ChEBI" id="CHEBI:59789"/>
    </ligand>
</feature>
<dbReference type="RefSeq" id="WP_126351753.1">
    <property type="nucleotide sequence ID" value="NZ_CP086380.1"/>
</dbReference>
<keyword evidence="3 4" id="KW-0949">S-adenosyl-L-methionine</keyword>
<dbReference type="PANTHER" id="PTHR11061:SF30">
    <property type="entry name" value="TRNA (URACIL(54)-C(5))-METHYLTRANSFERASE"/>
    <property type="match status" value="1"/>
</dbReference>
<dbReference type="Gene3D" id="3.40.50.150">
    <property type="entry name" value="Vaccinia Virus protein VP39"/>
    <property type="match status" value="1"/>
</dbReference>
<name>A0A431VYM4_9DEIO</name>
<evidence type="ECO:0000313" key="7">
    <source>
        <dbReference type="Proteomes" id="UP000277766"/>
    </source>
</evidence>
<reference evidence="6 7" key="1">
    <citation type="submission" date="2018-12" db="EMBL/GenBank/DDBJ databases">
        <title>Deinococcus radiophilus ATCC 27603 genome sequencing and assembly.</title>
        <authorList>
            <person name="Maclea K.S."/>
            <person name="Maynard C.R."/>
        </authorList>
    </citation>
    <scope>NUCLEOTIDE SEQUENCE [LARGE SCALE GENOMIC DNA]</scope>
    <source>
        <strain evidence="6 7">ATCC 27603</strain>
    </source>
</reference>
<accession>A0A431VYM4</accession>
<dbReference type="OrthoDB" id="9804590at2"/>
<gene>
    <name evidence="6" type="ORF">EJ104_05510</name>
</gene>
<evidence type="ECO:0000256" key="2">
    <source>
        <dbReference type="ARBA" id="ARBA00022679"/>
    </source>
</evidence>